<feature type="domain" description="RecF/RecN/SMC N-terminal" evidence="11">
    <location>
        <begin position="5"/>
        <end position="328"/>
    </location>
</feature>
<evidence type="ECO:0000256" key="10">
    <source>
        <dbReference type="RuleBase" id="RU000578"/>
    </source>
</evidence>
<dbReference type="PANTHER" id="PTHR32182">
    <property type="entry name" value="DNA REPLICATION AND REPAIR PROTEIN RECF"/>
    <property type="match status" value="1"/>
</dbReference>
<keyword evidence="8 9" id="KW-0238">DNA-binding</keyword>
<dbReference type="Gene3D" id="1.20.1050.90">
    <property type="entry name" value="RecF/RecN/SMC, N-terminal domain"/>
    <property type="match status" value="1"/>
</dbReference>
<keyword evidence="4 9" id="KW-0963">Cytoplasm</keyword>
<keyword evidence="7 9" id="KW-0067">ATP-binding</keyword>
<comment type="similarity">
    <text evidence="2 9 10">Belongs to the RecF family.</text>
</comment>
<dbReference type="RefSeq" id="WP_420068676.1">
    <property type="nucleotide sequence ID" value="NZ_JBCHKQ010000001.1"/>
</dbReference>
<evidence type="ECO:0000256" key="8">
    <source>
        <dbReference type="ARBA" id="ARBA00023125"/>
    </source>
</evidence>
<evidence type="ECO:0000256" key="7">
    <source>
        <dbReference type="ARBA" id="ARBA00022840"/>
    </source>
</evidence>
<dbReference type="PROSITE" id="PS00618">
    <property type="entry name" value="RECF_2"/>
    <property type="match status" value="1"/>
</dbReference>
<sequence>MFSYIDFKNFRNIEDGVINTNSSSIIFMGENGQGKTNILESVYMLCYGTSFRTKKNKIIVKNGFSYMSISGDYKNNNSISIPVSIILKDGKKSIFFNNKKTESMESLFDNFPCIVFANDDINFVNGEPVFQRKFIDQMIVLYDPLFIYKLREYKKLLESRNKLIKENNIKLLDIYDKKLSVLGSFISSKREWFINYVKNDFSNIMSDLTGKEVKIKFLSSYKSFSVDDIFEYYINNRKKDFSIGYTSVGSHRDRVFFEYEDKNFVSYASTGQIRTIALVLRILQARFLFYVSKKKPILLMDDVLLELDPCRRKKLLSLLPEFSQIFFTFLPDEPAMNYLNIKNSIVYSVKGGRVFIA</sequence>
<dbReference type="InterPro" id="IPR003395">
    <property type="entry name" value="RecF/RecN/SMC_N"/>
</dbReference>
<evidence type="ECO:0000259" key="11">
    <source>
        <dbReference type="Pfam" id="PF02463"/>
    </source>
</evidence>
<keyword evidence="9 10" id="KW-0227">DNA damage</keyword>
<evidence type="ECO:0000313" key="13">
    <source>
        <dbReference type="Proteomes" id="UP001466331"/>
    </source>
</evidence>
<comment type="function">
    <text evidence="9 10">The RecF protein is involved in DNA metabolism; it is required for DNA replication and normal SOS inducibility. RecF binds preferentially to single-stranded, linear DNA. It also seems to bind ATP.</text>
</comment>
<evidence type="ECO:0000256" key="6">
    <source>
        <dbReference type="ARBA" id="ARBA00022741"/>
    </source>
</evidence>
<dbReference type="Pfam" id="PF02463">
    <property type="entry name" value="SMC_N"/>
    <property type="match status" value="1"/>
</dbReference>
<proteinExistence type="inferred from homology"/>
<keyword evidence="9 10" id="KW-0234">DNA repair</keyword>
<dbReference type="InterPro" id="IPR027417">
    <property type="entry name" value="P-loop_NTPase"/>
</dbReference>
<evidence type="ECO:0000256" key="1">
    <source>
        <dbReference type="ARBA" id="ARBA00004496"/>
    </source>
</evidence>
<evidence type="ECO:0000256" key="3">
    <source>
        <dbReference type="ARBA" id="ARBA00020170"/>
    </source>
</evidence>
<dbReference type="HAMAP" id="MF_00365">
    <property type="entry name" value="RecF"/>
    <property type="match status" value="1"/>
</dbReference>
<evidence type="ECO:0000256" key="9">
    <source>
        <dbReference type="HAMAP-Rule" id="MF_00365"/>
    </source>
</evidence>
<evidence type="ECO:0000256" key="4">
    <source>
        <dbReference type="ARBA" id="ARBA00022490"/>
    </source>
</evidence>
<reference evidence="12 13" key="1">
    <citation type="submission" date="2024-03" db="EMBL/GenBank/DDBJ databases">
        <title>Ignisphaera cupida sp. nov., a hyperthermophilic hydrolytic archaeon from a hot spring of Kamchatka, and proposal of Ignisphaeraceae fam. nov.</title>
        <authorList>
            <person name="Podosokorskaya O.A."/>
            <person name="Elcheninov A.G."/>
            <person name="Maltseva A.I."/>
            <person name="Zayulina K.S."/>
            <person name="Novikov A."/>
            <person name="Merkel A.Y."/>
        </authorList>
    </citation>
    <scope>NUCLEOTIDE SEQUENCE [LARGE SCALE GENOMIC DNA]</scope>
    <source>
        <strain evidence="12 13">38H-sp</strain>
    </source>
</reference>
<comment type="caution">
    <text evidence="12">The sequence shown here is derived from an EMBL/GenBank/DDBJ whole genome shotgun (WGS) entry which is preliminary data.</text>
</comment>
<evidence type="ECO:0000256" key="5">
    <source>
        <dbReference type="ARBA" id="ARBA00022705"/>
    </source>
</evidence>
<dbReference type="PANTHER" id="PTHR32182:SF0">
    <property type="entry name" value="DNA REPLICATION AND REPAIR PROTEIN RECF"/>
    <property type="match status" value="1"/>
</dbReference>
<feature type="binding site" evidence="9">
    <location>
        <begin position="29"/>
        <end position="36"/>
    </location>
    <ligand>
        <name>ATP</name>
        <dbReference type="ChEBI" id="CHEBI:30616"/>
    </ligand>
</feature>
<keyword evidence="13" id="KW-1185">Reference proteome</keyword>
<dbReference type="NCBIfam" id="TIGR00611">
    <property type="entry name" value="recf"/>
    <property type="match status" value="1"/>
</dbReference>
<keyword evidence="6 9" id="KW-0547">Nucleotide-binding</keyword>
<dbReference type="InterPro" id="IPR042174">
    <property type="entry name" value="RecF_2"/>
</dbReference>
<organism evidence="12 13">
    <name type="scientific">Rarispira pelagica</name>
    <dbReference type="NCBI Taxonomy" id="3141764"/>
    <lineage>
        <taxon>Bacteria</taxon>
        <taxon>Pseudomonadati</taxon>
        <taxon>Spirochaetota</taxon>
        <taxon>Spirochaetia</taxon>
        <taxon>Winmispirales</taxon>
        <taxon>Winmispiraceae</taxon>
        <taxon>Rarispira</taxon>
    </lineage>
</organism>
<comment type="subcellular location">
    <subcellularLocation>
        <location evidence="1 9 10">Cytoplasm</location>
    </subcellularLocation>
</comment>
<name>A0ABU9U988_9SPIR</name>
<evidence type="ECO:0000313" key="12">
    <source>
        <dbReference type="EMBL" id="MEM5947226.1"/>
    </source>
</evidence>
<dbReference type="InterPro" id="IPR018078">
    <property type="entry name" value="DNA-binding_RecF_CS"/>
</dbReference>
<keyword evidence="9 10" id="KW-0742">SOS response</keyword>
<gene>
    <name evidence="9 12" type="primary">recF</name>
    <name evidence="12" type="ORF">WKV44_01590</name>
</gene>
<keyword evidence="5 9" id="KW-0235">DNA replication</keyword>
<accession>A0ABU9U988</accession>
<dbReference type="InterPro" id="IPR001238">
    <property type="entry name" value="DNA-binding_RecF"/>
</dbReference>
<protein>
    <recommendedName>
        <fullName evidence="3 9">DNA replication and repair protein RecF</fullName>
    </recommendedName>
</protein>
<dbReference type="Gene3D" id="3.40.50.300">
    <property type="entry name" value="P-loop containing nucleotide triphosphate hydrolases"/>
    <property type="match status" value="1"/>
</dbReference>
<dbReference type="SUPFAM" id="SSF52540">
    <property type="entry name" value="P-loop containing nucleoside triphosphate hydrolases"/>
    <property type="match status" value="1"/>
</dbReference>
<dbReference type="Proteomes" id="UP001466331">
    <property type="component" value="Unassembled WGS sequence"/>
</dbReference>
<evidence type="ECO:0000256" key="2">
    <source>
        <dbReference type="ARBA" id="ARBA00008016"/>
    </source>
</evidence>
<dbReference type="EMBL" id="JBCHKQ010000001">
    <property type="protein sequence ID" value="MEM5947226.1"/>
    <property type="molecule type" value="Genomic_DNA"/>
</dbReference>